<keyword evidence="2" id="KW-1185">Reference proteome</keyword>
<dbReference type="EMBL" id="CP036528">
    <property type="protein sequence ID" value="QBK24789.1"/>
    <property type="molecule type" value="Genomic_DNA"/>
</dbReference>
<protein>
    <submittedName>
        <fullName evidence="1">Uncharacterized protein</fullName>
    </submittedName>
</protein>
<dbReference type="RefSeq" id="WP_208651063.1">
    <property type="nucleotide sequence ID" value="NZ_CP036528.1"/>
</dbReference>
<evidence type="ECO:0000313" key="2">
    <source>
        <dbReference type="Proteomes" id="UP000291151"/>
    </source>
</evidence>
<reference evidence="1 2" key="1">
    <citation type="submission" date="2019-02" db="EMBL/GenBank/DDBJ databases">
        <title>Ureibacillus thermophilus.</title>
        <authorList>
            <person name="Sunny J.S."/>
            <person name="Natarajan A."/>
            <person name="Saleena L.M."/>
        </authorList>
    </citation>
    <scope>NUCLEOTIDE SEQUENCE [LARGE SCALE GENOMIC DNA]</scope>
    <source>
        <strain evidence="1 2">LM102</strain>
    </source>
</reference>
<accession>A0A4P6UNL4</accession>
<evidence type="ECO:0000313" key="1">
    <source>
        <dbReference type="EMBL" id="QBK24789.1"/>
    </source>
</evidence>
<dbReference type="Proteomes" id="UP000291151">
    <property type="component" value="Chromosome"/>
</dbReference>
<dbReference type="KEGG" id="uth:DKZ56_02155"/>
<organism evidence="1 2">
    <name type="scientific">Ureibacillus thermophilus</name>
    <dbReference type="NCBI Taxonomy" id="367743"/>
    <lineage>
        <taxon>Bacteria</taxon>
        <taxon>Bacillati</taxon>
        <taxon>Bacillota</taxon>
        <taxon>Bacilli</taxon>
        <taxon>Bacillales</taxon>
        <taxon>Caryophanaceae</taxon>
        <taxon>Ureibacillus</taxon>
    </lineage>
</organism>
<proteinExistence type="predicted"/>
<sequence length="203" mass="23623">MTSNFVATVANGKIKTGVNETIMRAAASNELKIMLPWNDVERDVDSHTATKNFHVYYANREYIGSDGYQYVDLDWDDIEYYGPETTTICKLEDGEYLFFVHNFSKGYPLSDSESKVEVFLGNSNVPNYPFKVPANTGDNLYWAVFKLHVSNNGTNVQLEEINKLYRNGLELFSEQLGINNPNEHYDDYFYYDDYYYGDDYYNY</sequence>
<dbReference type="AlphaFoldDB" id="A0A4P6UNL4"/>
<gene>
    <name evidence="1" type="ORF">DKZ56_02155</name>
</gene>
<name>A0A4P6UNL4_9BACL</name>